<dbReference type="OrthoDB" id="497380at2759"/>
<reference evidence="8 9" key="1">
    <citation type="journal article" date="2019" name="Sci. Rep.">
        <title>Comparative genomics of chytrid fungi reveal insights into the obligate biotrophic and pathogenic lifestyle of Synchytrium endobioticum.</title>
        <authorList>
            <person name="van de Vossenberg B.T.L.H."/>
            <person name="Warris S."/>
            <person name="Nguyen H.D.T."/>
            <person name="van Gent-Pelzer M.P.E."/>
            <person name="Joly D.L."/>
            <person name="van de Geest H.C."/>
            <person name="Bonants P.J.M."/>
            <person name="Smith D.S."/>
            <person name="Levesque C.A."/>
            <person name="van der Lee T.A.J."/>
        </authorList>
    </citation>
    <scope>NUCLEOTIDE SEQUENCE [LARGE SCALE GENOMIC DNA]</scope>
    <source>
        <strain evidence="6 9">LEV6574</strain>
        <strain evidence="7 8">MB42</strain>
    </source>
</reference>
<dbReference type="GO" id="GO:0003729">
    <property type="term" value="F:mRNA binding"/>
    <property type="evidence" value="ECO:0007669"/>
    <property type="project" value="TreeGrafter"/>
</dbReference>
<dbReference type="PROSITE" id="PS50302">
    <property type="entry name" value="PUM"/>
    <property type="match status" value="1"/>
</dbReference>
<keyword evidence="8" id="KW-1185">Reference proteome</keyword>
<keyword evidence="1" id="KW-0677">Repeat</keyword>
<feature type="compositionally biased region" description="Acidic residues" evidence="4">
    <location>
        <begin position="88"/>
        <end position="98"/>
    </location>
</feature>
<feature type="compositionally biased region" description="Basic and acidic residues" evidence="4">
    <location>
        <begin position="121"/>
        <end position="142"/>
    </location>
</feature>
<evidence type="ECO:0000259" key="5">
    <source>
        <dbReference type="PROSITE" id="PS50303"/>
    </source>
</evidence>
<dbReference type="PANTHER" id="PTHR13389:SF0">
    <property type="entry name" value="PUMILIO HOMOLOG 3"/>
    <property type="match status" value="1"/>
</dbReference>
<dbReference type="PROSITE" id="PS50303">
    <property type="entry name" value="PUM_HD"/>
    <property type="match status" value="1"/>
</dbReference>
<dbReference type="PANTHER" id="PTHR13389">
    <property type="entry name" value="PUMILIO HOMOLOG 3"/>
    <property type="match status" value="1"/>
</dbReference>
<dbReference type="EMBL" id="QEAN01000010">
    <property type="protein sequence ID" value="TPX53960.1"/>
    <property type="molecule type" value="Genomic_DNA"/>
</dbReference>
<feature type="region of interest" description="Disordered" evidence="4">
    <location>
        <begin position="736"/>
        <end position="755"/>
    </location>
</feature>
<evidence type="ECO:0000256" key="3">
    <source>
        <dbReference type="PROSITE-ProRule" id="PRU00317"/>
    </source>
</evidence>
<dbReference type="InterPro" id="IPR033133">
    <property type="entry name" value="PUM-HD"/>
</dbReference>
<protein>
    <recommendedName>
        <fullName evidence="5">PUM-HD domain-containing protein</fullName>
    </recommendedName>
</protein>
<evidence type="ECO:0000256" key="2">
    <source>
        <dbReference type="ARBA" id="ARBA00022884"/>
    </source>
</evidence>
<dbReference type="GO" id="GO:0005730">
    <property type="term" value="C:nucleolus"/>
    <property type="evidence" value="ECO:0007669"/>
    <property type="project" value="TreeGrafter"/>
</dbReference>
<sequence>MAKEQQRKSHKKASSSKKTSGSSSTLTKRTTKRKPQSKKTAFQREEAKHEVEESTHVEVHHVVDMGGAHAYEGDDGHEADSDQHLDTDVDGELGDDEAAPAAKKARTENGGVSVSDTNGGDAKKPSRDEQKRLLKERKSQKPHSDLIFTAKKLWEQLRPRDMKPSKRAEVMKELMNAVQGHIQDLIFKHDLSRVVQSMLKHGSSAQRDAIAAELKGTFVDLSKNQYSRFLVARVLDYCPKYRDTVMKEFHGQVRKLMRQKSASLIIEEAYTRYANATQRSQLIEEFYGPQYALFKGTGGSSLAELIKESPAKKPYIMKHLREAIDHIIDKGTADIGPHSIVHRVILEYLNHADTSDIVSLVEPLKDQIIRILHTREGSRVSQILFAHAGAKDRKHVIKTMKSYVAKVAKEQYGCAVLMSILECTDDTVLSGKACVGEFVLDSTQLKECCMNEYASRVILHGLVGRNNKYLTGPLVSALSGLDTLKSSKKDDALKHNELLAVWKQPLKDVVIKNFEELVKDKFGSLVVAETLRVLGDNELFSKLTELLSASIDSPNNGIDDKASNVKENSGNLDEELHTESDTESAYQTPLETPLKENHFHPIKALAAELKKPTIVTNTEHVLTNRTSNAILKDLITSGRRPLITENAPLSPDTEIAGKISETIASAIQPSISEWLEYCSKDVKRSSGTAFVLVALVECGNDNARRVVFDGIKSFGVERLMKEIEKLAETGEAMKKKTDAKKGCKRKRDGEISQSVGPSMSGLQVLLHRYNELVT</sequence>
<comment type="caution">
    <text evidence="6">The sequence shown here is derived from an EMBL/GenBank/DDBJ whole genome shotgun (WGS) entry which is preliminary data.</text>
</comment>
<feature type="compositionally biased region" description="Basic and acidic residues" evidence="4">
    <location>
        <begin position="71"/>
        <end position="87"/>
    </location>
</feature>
<name>A0A507DJN6_9FUNG</name>
<feature type="repeat" description="Pumilio" evidence="3">
    <location>
        <begin position="508"/>
        <end position="545"/>
    </location>
</feature>
<dbReference type="Pfam" id="PF00806">
    <property type="entry name" value="PUF"/>
    <property type="match status" value="2"/>
</dbReference>
<dbReference type="InterPro" id="IPR016024">
    <property type="entry name" value="ARM-type_fold"/>
</dbReference>
<gene>
    <name evidence="6" type="ORF">SeLEV6574_g00069</name>
    <name evidence="7" type="ORF">SeMB42_g00503</name>
</gene>
<feature type="compositionally biased region" description="Low complexity" evidence="4">
    <location>
        <begin position="16"/>
        <end position="28"/>
    </location>
</feature>
<keyword evidence="2" id="KW-0694">RNA-binding</keyword>
<accession>A0A507DJN6</accession>
<dbReference type="SMART" id="SM00025">
    <property type="entry name" value="Pumilio"/>
    <property type="match status" value="7"/>
</dbReference>
<dbReference type="Proteomes" id="UP000320475">
    <property type="component" value="Unassembled WGS sequence"/>
</dbReference>
<dbReference type="AlphaFoldDB" id="A0A507DJN6"/>
<evidence type="ECO:0000313" key="9">
    <source>
        <dbReference type="Proteomes" id="UP000320475"/>
    </source>
</evidence>
<dbReference type="VEuPathDB" id="FungiDB:SeMB42_g00503"/>
<proteinExistence type="predicted"/>
<dbReference type="EMBL" id="QEAM01000001">
    <property type="protein sequence ID" value="TPX51872.1"/>
    <property type="molecule type" value="Genomic_DNA"/>
</dbReference>
<evidence type="ECO:0000313" key="6">
    <source>
        <dbReference type="EMBL" id="TPX51872.1"/>
    </source>
</evidence>
<dbReference type="SUPFAM" id="SSF48371">
    <property type="entry name" value="ARM repeat"/>
    <property type="match status" value="1"/>
</dbReference>
<evidence type="ECO:0000256" key="4">
    <source>
        <dbReference type="SAM" id="MobiDB-lite"/>
    </source>
</evidence>
<dbReference type="InterPro" id="IPR012959">
    <property type="entry name" value="CPL_dom"/>
</dbReference>
<evidence type="ECO:0000256" key="1">
    <source>
        <dbReference type="ARBA" id="ARBA00022737"/>
    </source>
</evidence>
<evidence type="ECO:0000313" key="8">
    <source>
        <dbReference type="Proteomes" id="UP000317494"/>
    </source>
</evidence>
<dbReference type="Proteomes" id="UP000317494">
    <property type="component" value="Unassembled WGS sequence"/>
</dbReference>
<dbReference type="InterPro" id="IPR001313">
    <property type="entry name" value="Pumilio_RNA-bd_rpt"/>
</dbReference>
<feature type="domain" description="PUM-HD" evidence="5">
    <location>
        <begin position="149"/>
        <end position="534"/>
    </location>
</feature>
<feature type="compositionally biased region" description="Basic and acidic residues" evidence="4">
    <location>
        <begin position="42"/>
        <end position="63"/>
    </location>
</feature>
<dbReference type="Gene3D" id="1.25.10.10">
    <property type="entry name" value="Leucine-rich Repeat Variant"/>
    <property type="match status" value="2"/>
</dbReference>
<dbReference type="InterPro" id="IPR040059">
    <property type="entry name" value="PUM3"/>
</dbReference>
<evidence type="ECO:0000313" key="7">
    <source>
        <dbReference type="EMBL" id="TPX53960.1"/>
    </source>
</evidence>
<dbReference type="GO" id="GO:0006417">
    <property type="term" value="P:regulation of translation"/>
    <property type="evidence" value="ECO:0007669"/>
    <property type="project" value="TreeGrafter"/>
</dbReference>
<dbReference type="InterPro" id="IPR011989">
    <property type="entry name" value="ARM-like"/>
</dbReference>
<feature type="region of interest" description="Disordered" evidence="4">
    <location>
        <begin position="557"/>
        <end position="588"/>
    </location>
</feature>
<dbReference type="STRING" id="286115.A0A507DJN6"/>
<feature type="region of interest" description="Disordered" evidence="4">
    <location>
        <begin position="1"/>
        <end position="142"/>
    </location>
</feature>
<dbReference type="Pfam" id="PF08144">
    <property type="entry name" value="CPL"/>
    <property type="match status" value="1"/>
</dbReference>
<organism evidence="6 9">
    <name type="scientific">Synchytrium endobioticum</name>
    <dbReference type="NCBI Taxonomy" id="286115"/>
    <lineage>
        <taxon>Eukaryota</taxon>
        <taxon>Fungi</taxon>
        <taxon>Fungi incertae sedis</taxon>
        <taxon>Chytridiomycota</taxon>
        <taxon>Chytridiomycota incertae sedis</taxon>
        <taxon>Chytridiomycetes</taxon>
        <taxon>Synchytriales</taxon>
        <taxon>Synchytriaceae</taxon>
        <taxon>Synchytrium</taxon>
    </lineage>
</organism>